<name>A0AAJ0AHN1_9PEZI</name>
<dbReference type="RefSeq" id="XP_060428073.1">
    <property type="nucleotide sequence ID" value="XM_060565857.1"/>
</dbReference>
<accession>A0AAJ0AHN1</accession>
<dbReference type="EMBL" id="JAHMHR010000027">
    <property type="protein sequence ID" value="KAK1674070.1"/>
    <property type="molecule type" value="Genomic_DNA"/>
</dbReference>
<organism evidence="1 2">
    <name type="scientific">Colletotrichum godetiae</name>
    <dbReference type="NCBI Taxonomy" id="1209918"/>
    <lineage>
        <taxon>Eukaryota</taxon>
        <taxon>Fungi</taxon>
        <taxon>Dikarya</taxon>
        <taxon>Ascomycota</taxon>
        <taxon>Pezizomycotina</taxon>
        <taxon>Sordariomycetes</taxon>
        <taxon>Hypocreomycetidae</taxon>
        <taxon>Glomerellales</taxon>
        <taxon>Glomerellaceae</taxon>
        <taxon>Colletotrichum</taxon>
        <taxon>Colletotrichum acutatum species complex</taxon>
    </lineage>
</organism>
<sequence>MATEGIEPAEYALMQELFINPKIYLPTHPKNIAERLQESPHIKYTHHLDEMPELSSFTIPEPIFTPEIDLQDESANDFLAKSIQVFPPENIFKLSMEASVPHTRFLHAILKLELPSLRSELRHDLKALGRLISETKCIDFSCKLNALPHEPVNDAKDEGLGLPLSAIHFHDQLMRGAEPDELDYTEEDLAYVAESTHVAWSNKDFEQLFALETGMMAVRNHDQTSHYGLC</sequence>
<dbReference type="AlphaFoldDB" id="A0AAJ0AHN1"/>
<comment type="caution">
    <text evidence="1">The sequence shown here is derived from an EMBL/GenBank/DDBJ whole genome shotgun (WGS) entry which is preliminary data.</text>
</comment>
<dbReference type="GeneID" id="85450383"/>
<protein>
    <submittedName>
        <fullName evidence="1">Uncharacterized protein</fullName>
    </submittedName>
</protein>
<gene>
    <name evidence="1" type="ORF">BDP55DRAFT_187790</name>
</gene>
<keyword evidence="2" id="KW-1185">Reference proteome</keyword>
<reference evidence="1" key="1">
    <citation type="submission" date="2021-06" db="EMBL/GenBank/DDBJ databases">
        <title>Comparative genomics, transcriptomics and evolutionary studies reveal genomic signatures of adaptation to plant cell wall in hemibiotrophic fungi.</title>
        <authorList>
            <consortium name="DOE Joint Genome Institute"/>
            <person name="Baroncelli R."/>
            <person name="Diaz J.F."/>
            <person name="Benocci T."/>
            <person name="Peng M."/>
            <person name="Battaglia E."/>
            <person name="Haridas S."/>
            <person name="Andreopoulos W."/>
            <person name="Labutti K."/>
            <person name="Pangilinan J."/>
            <person name="Floch G.L."/>
            <person name="Makela M.R."/>
            <person name="Henrissat B."/>
            <person name="Grigoriev I.V."/>
            <person name="Crouch J.A."/>
            <person name="De Vries R.P."/>
            <person name="Sukno S.A."/>
            <person name="Thon M.R."/>
        </authorList>
    </citation>
    <scope>NUCLEOTIDE SEQUENCE</scope>
    <source>
        <strain evidence="1">CBS 193.32</strain>
    </source>
</reference>
<dbReference type="Proteomes" id="UP001224890">
    <property type="component" value="Unassembled WGS sequence"/>
</dbReference>
<evidence type="ECO:0000313" key="2">
    <source>
        <dbReference type="Proteomes" id="UP001224890"/>
    </source>
</evidence>
<proteinExistence type="predicted"/>
<evidence type="ECO:0000313" key="1">
    <source>
        <dbReference type="EMBL" id="KAK1674070.1"/>
    </source>
</evidence>